<evidence type="ECO:0000313" key="4">
    <source>
        <dbReference type="Proteomes" id="UP001183176"/>
    </source>
</evidence>
<dbReference type="Proteomes" id="UP001183176">
    <property type="component" value="Unassembled WGS sequence"/>
</dbReference>
<name>A0ABU2JAA4_9ACTN</name>
<evidence type="ECO:0000259" key="2">
    <source>
        <dbReference type="Pfam" id="PF01642"/>
    </source>
</evidence>
<dbReference type="PANTHER" id="PTHR48101:SF4">
    <property type="entry name" value="METHYLMALONYL-COA MUTASE, MITOCHONDRIAL"/>
    <property type="match status" value="1"/>
</dbReference>
<organism evidence="3 4">
    <name type="scientific">Jatrophihabitans lederbergiae</name>
    <dbReference type="NCBI Taxonomy" id="3075547"/>
    <lineage>
        <taxon>Bacteria</taxon>
        <taxon>Bacillati</taxon>
        <taxon>Actinomycetota</taxon>
        <taxon>Actinomycetes</taxon>
        <taxon>Jatrophihabitantales</taxon>
        <taxon>Jatrophihabitantaceae</taxon>
        <taxon>Jatrophihabitans</taxon>
    </lineage>
</organism>
<protein>
    <submittedName>
        <fullName evidence="3">Methylmalonyl-CoA mutase subunit beta</fullName>
    </submittedName>
</protein>
<reference evidence="4" key="1">
    <citation type="submission" date="2023-07" db="EMBL/GenBank/DDBJ databases">
        <title>30 novel species of actinomycetes from the DSMZ collection.</title>
        <authorList>
            <person name="Nouioui I."/>
        </authorList>
    </citation>
    <scope>NUCLEOTIDE SEQUENCE [LARGE SCALE GENOMIC DNA]</scope>
    <source>
        <strain evidence="4">DSM 44399</strain>
    </source>
</reference>
<dbReference type="RefSeq" id="WP_311423062.1">
    <property type="nucleotide sequence ID" value="NZ_JAVREH010000011.1"/>
</dbReference>
<comment type="subunit">
    <text evidence="1">Heterodimer of an alpha and a beta chain.</text>
</comment>
<evidence type="ECO:0000256" key="1">
    <source>
        <dbReference type="ARBA" id="ARBA00011870"/>
    </source>
</evidence>
<dbReference type="CDD" id="cd03677">
    <property type="entry name" value="MM_CoA_mutase_beta"/>
    <property type="match status" value="1"/>
</dbReference>
<accession>A0ABU2JAA4</accession>
<feature type="domain" description="Methylmalonyl-CoA mutase alpha/beta chain catalytic" evidence="2">
    <location>
        <begin position="51"/>
        <end position="460"/>
    </location>
</feature>
<dbReference type="SUPFAM" id="SSF51703">
    <property type="entry name" value="Cobalamin (vitamin B12)-dependent enzymes"/>
    <property type="match status" value="1"/>
</dbReference>
<sequence>MTAPPAHLDLAADFPAASRAQWQELVAAVLTKSGRPVPSDAPPETALAARNYDGIEIAPLYTAADAPAGSAGVPGSPPFTRGATAEGAARTGWDVRARHLDPDPLAANRAVLDDLRNGVSSLWLVLGGSGNHSAGLTAADLPRVLDGVHLDLAPIVLDAGPDSRAAAETLLRLAADHGTPATDLTGSLGGDPIGYAARTGSTPDLTLVVDLAGLAAGHPKLRPVTVDATVYSDAGGGDGDELAISVAVGVAYLRALTDAGVPLDAALGMIEFRYAVSADQFASIAKLRAARRVWNRVGELSGAAGEDRGQQQHAVTAASMLTRRDPWVNLLRTTIGCFAAAVGGAQAITVAPFDSALGLPDDFGRRIARNTSAVLHDEASLARVIDPAGGSWYVESLTERLAEAAWQKFTALERAGGAVAALESGAIASLLASTRQRRQDDIAHRRTPITGVSEYAVNSETLLSRRPAPAAPSGGLPRLRAAEPFEALRDASDAWLASTGARPRVFLAALGPVAAHTGRLSFTRNLLGAGGLEPVVATGELADLLAGFAASGAVVACLCSSDRIYAGEASAAATALKAAGARTVWIAGSPDLLVRDGSGEQSGAIDAALYSGCDAVAVLRSMLSDVGVPV</sequence>
<proteinExistence type="predicted"/>
<dbReference type="Pfam" id="PF01642">
    <property type="entry name" value="MM_CoA_mutase"/>
    <property type="match status" value="1"/>
</dbReference>
<comment type="caution">
    <text evidence="3">The sequence shown here is derived from an EMBL/GenBank/DDBJ whole genome shotgun (WGS) entry which is preliminary data.</text>
</comment>
<dbReference type="InterPro" id="IPR024067">
    <property type="entry name" value="Me-malonyl-CoA_mutase_sm_su_N"/>
</dbReference>
<keyword evidence="4" id="KW-1185">Reference proteome</keyword>
<dbReference type="InterPro" id="IPR006099">
    <property type="entry name" value="MeMalonylCoA_mutase_a/b_cat"/>
</dbReference>
<dbReference type="EMBL" id="JAVREH010000011">
    <property type="protein sequence ID" value="MDT0261910.1"/>
    <property type="molecule type" value="Genomic_DNA"/>
</dbReference>
<evidence type="ECO:0000313" key="3">
    <source>
        <dbReference type="EMBL" id="MDT0261910.1"/>
    </source>
</evidence>
<dbReference type="Gene3D" id="3.20.20.240">
    <property type="entry name" value="Methylmalonyl-CoA mutase"/>
    <property type="match status" value="1"/>
</dbReference>
<dbReference type="InterPro" id="IPR016176">
    <property type="entry name" value="Cbl-dep_enz_cat"/>
</dbReference>
<dbReference type="Gene3D" id="1.10.196.20">
    <property type="match status" value="1"/>
</dbReference>
<gene>
    <name evidence="3" type="ORF">RM423_10930</name>
</gene>
<dbReference type="PANTHER" id="PTHR48101">
    <property type="entry name" value="METHYLMALONYL-COA MUTASE, MITOCHONDRIAL-RELATED"/>
    <property type="match status" value="1"/>
</dbReference>
<dbReference type="Gene3D" id="3.40.50.280">
    <property type="entry name" value="Cobalamin-binding domain"/>
    <property type="match status" value="1"/>
</dbReference>